<keyword evidence="1" id="KW-1133">Transmembrane helix</keyword>
<reference evidence="4 5" key="1">
    <citation type="submission" date="2019-07" db="EMBL/GenBank/DDBJ databases">
        <authorList>
            <person name="Kim J."/>
        </authorList>
    </citation>
    <scope>NUCLEOTIDE SEQUENCE [LARGE SCALE GENOMIC DNA]</scope>
    <source>
        <strain evidence="4 5">MJ1a</strain>
    </source>
</reference>
<evidence type="ECO:0000313" key="5">
    <source>
        <dbReference type="Proteomes" id="UP000318010"/>
    </source>
</evidence>
<dbReference type="Pfam" id="PF04773">
    <property type="entry name" value="FecR"/>
    <property type="match status" value="1"/>
</dbReference>
<name>A0A563U1Q9_9SPHI</name>
<keyword evidence="5" id="KW-1185">Reference proteome</keyword>
<dbReference type="Pfam" id="PF16344">
    <property type="entry name" value="FecR_C"/>
    <property type="match status" value="1"/>
</dbReference>
<dbReference type="InterPro" id="IPR012373">
    <property type="entry name" value="Ferrdict_sens_TM"/>
</dbReference>
<dbReference type="OrthoDB" id="1452822at2"/>
<comment type="caution">
    <text evidence="4">The sequence shown here is derived from an EMBL/GenBank/DDBJ whole genome shotgun (WGS) entry which is preliminary data.</text>
</comment>
<dbReference type="EMBL" id="VOEI01000005">
    <property type="protein sequence ID" value="TWR24992.1"/>
    <property type="molecule type" value="Genomic_DNA"/>
</dbReference>
<proteinExistence type="predicted"/>
<sequence>MNWELLIRYLNNETTVHENETVQAWLNEQSENKLILKQLQNKQTQLSEPVKEDVVQAEWTKLVERIFEQPAAKTRSINKLYTLTGIAATVLLACFMGWFAMNNKGAKPAAPVLVKSISERREVILPDGSKVFMAPNSNLEISGDFNAQNRQVKLTGEAFFNVKHNAKKPFVITTTNQTKVNVLGTSFNVYSRAGLAEEVKVATGLVGVVSDNKTTFLKAGEQLSQDVIKHDSVKSRTDMRDAQSLLNGTLYFSKSSINQVADKLERYYNINIQVAPSAAKRAAFTGEMKDYGITKVLDGIGFATGTKYKFINPQTILLF</sequence>
<evidence type="ECO:0000259" key="2">
    <source>
        <dbReference type="Pfam" id="PF04773"/>
    </source>
</evidence>
<keyword evidence="1" id="KW-0472">Membrane</keyword>
<dbReference type="Proteomes" id="UP000318010">
    <property type="component" value="Unassembled WGS sequence"/>
</dbReference>
<keyword evidence="1" id="KW-0812">Transmembrane</keyword>
<organism evidence="4 5">
    <name type="scientific">Mucilaginibacter achroorhodeus</name>
    <dbReference type="NCBI Taxonomy" id="2599294"/>
    <lineage>
        <taxon>Bacteria</taxon>
        <taxon>Pseudomonadati</taxon>
        <taxon>Bacteroidota</taxon>
        <taxon>Sphingobacteriia</taxon>
        <taxon>Sphingobacteriales</taxon>
        <taxon>Sphingobacteriaceae</taxon>
        <taxon>Mucilaginibacter</taxon>
    </lineage>
</organism>
<protein>
    <submittedName>
        <fullName evidence="4">DUF4974 domain-containing protein</fullName>
    </submittedName>
</protein>
<feature type="transmembrane region" description="Helical" evidence="1">
    <location>
        <begin position="80"/>
        <end position="101"/>
    </location>
</feature>
<dbReference type="AlphaFoldDB" id="A0A563U1Q9"/>
<evidence type="ECO:0000313" key="4">
    <source>
        <dbReference type="EMBL" id="TWR24992.1"/>
    </source>
</evidence>
<dbReference type="Gene3D" id="2.60.120.1440">
    <property type="match status" value="1"/>
</dbReference>
<dbReference type="InterPro" id="IPR032508">
    <property type="entry name" value="FecR_C"/>
</dbReference>
<dbReference type="PIRSF" id="PIRSF018266">
    <property type="entry name" value="FecR"/>
    <property type="match status" value="1"/>
</dbReference>
<dbReference type="Gene3D" id="3.55.50.30">
    <property type="match status" value="1"/>
</dbReference>
<dbReference type="InterPro" id="IPR006860">
    <property type="entry name" value="FecR"/>
</dbReference>
<gene>
    <name evidence="4" type="ORF">FPZ42_14670</name>
</gene>
<dbReference type="PANTHER" id="PTHR30273:SF2">
    <property type="entry name" value="PROTEIN FECR"/>
    <property type="match status" value="1"/>
</dbReference>
<feature type="domain" description="Protein FecR C-terminal" evidence="3">
    <location>
        <begin position="250"/>
        <end position="317"/>
    </location>
</feature>
<feature type="domain" description="FecR protein" evidence="2">
    <location>
        <begin position="118"/>
        <end position="206"/>
    </location>
</feature>
<evidence type="ECO:0000256" key="1">
    <source>
        <dbReference type="SAM" id="Phobius"/>
    </source>
</evidence>
<dbReference type="PANTHER" id="PTHR30273">
    <property type="entry name" value="PERIPLASMIC SIGNAL SENSOR AND SIGMA FACTOR ACTIVATOR FECR-RELATED"/>
    <property type="match status" value="1"/>
</dbReference>
<dbReference type="GO" id="GO:0016989">
    <property type="term" value="F:sigma factor antagonist activity"/>
    <property type="evidence" value="ECO:0007669"/>
    <property type="project" value="TreeGrafter"/>
</dbReference>
<dbReference type="RefSeq" id="WP_146272420.1">
    <property type="nucleotide sequence ID" value="NZ_VOEI01000005.1"/>
</dbReference>
<accession>A0A563U1Q9</accession>
<evidence type="ECO:0000259" key="3">
    <source>
        <dbReference type="Pfam" id="PF16344"/>
    </source>
</evidence>